<organism evidence="5 6">
    <name type="scientific">Symbiobacterium thermophilum</name>
    <dbReference type="NCBI Taxonomy" id="2734"/>
    <lineage>
        <taxon>Bacteria</taxon>
        <taxon>Bacillati</taxon>
        <taxon>Bacillota</taxon>
        <taxon>Clostridia</taxon>
        <taxon>Eubacteriales</taxon>
        <taxon>Symbiobacteriaceae</taxon>
        <taxon>Symbiobacterium</taxon>
    </lineage>
</organism>
<dbReference type="CDD" id="cd12107">
    <property type="entry name" value="Hemerythrin"/>
    <property type="match status" value="1"/>
</dbReference>
<dbReference type="NCBIfam" id="NF033749">
    <property type="entry name" value="bact_hemeryth"/>
    <property type="match status" value="1"/>
</dbReference>
<dbReference type="InterPro" id="IPR012312">
    <property type="entry name" value="Hemerythrin-like"/>
</dbReference>
<evidence type="ECO:0000256" key="1">
    <source>
        <dbReference type="ARBA" id="ARBA00010587"/>
    </source>
</evidence>
<sequence>MEELCLFTAGGKEMAIRWYSALETGIEEIDGQHRQLFEQIDRLLESAKSGAGQDACLRILDFLGGYVVEHFATEERYMERYGYPKKAEHKQQHAELVEYYRKMRARVEAEGAKPTLIIQLQHSLVEWLNNHILKSDRDLGDFLKSKL</sequence>
<evidence type="ECO:0000313" key="5">
    <source>
        <dbReference type="EMBL" id="MBY6275077.1"/>
    </source>
</evidence>
<dbReference type="InterPro" id="IPR012827">
    <property type="entry name" value="Hemerythrin_metal-bd"/>
</dbReference>
<keyword evidence="3" id="KW-0408">Iron</keyword>
<dbReference type="InterPro" id="IPR050669">
    <property type="entry name" value="Hemerythrin"/>
</dbReference>
<dbReference type="Proteomes" id="UP000732377">
    <property type="component" value="Unassembled WGS sequence"/>
</dbReference>
<gene>
    <name evidence="5" type="ORF">CWE10_02515</name>
</gene>
<dbReference type="PANTHER" id="PTHR37164:SF1">
    <property type="entry name" value="BACTERIOHEMERYTHRIN"/>
    <property type="match status" value="1"/>
</dbReference>
<dbReference type="Gene3D" id="1.20.120.50">
    <property type="entry name" value="Hemerythrin-like"/>
    <property type="match status" value="1"/>
</dbReference>
<evidence type="ECO:0000259" key="4">
    <source>
        <dbReference type="Pfam" id="PF01814"/>
    </source>
</evidence>
<proteinExistence type="inferred from homology"/>
<dbReference type="Pfam" id="PF01814">
    <property type="entry name" value="Hemerythrin"/>
    <property type="match status" value="1"/>
</dbReference>
<comment type="similarity">
    <text evidence="1">Belongs to the hemerythrin family.</text>
</comment>
<dbReference type="PROSITE" id="PS00550">
    <property type="entry name" value="HEMERYTHRINS"/>
    <property type="match status" value="1"/>
</dbReference>
<dbReference type="NCBIfam" id="TIGR02481">
    <property type="entry name" value="hemeryth_dom"/>
    <property type="match status" value="1"/>
</dbReference>
<accession>A0A953LIU1</accession>
<dbReference type="InterPro" id="IPR035938">
    <property type="entry name" value="Hemerythrin-like_sf"/>
</dbReference>
<comment type="caution">
    <text evidence="5">The sequence shown here is derived from an EMBL/GenBank/DDBJ whole genome shotgun (WGS) entry which is preliminary data.</text>
</comment>
<name>A0A953LIU1_SYMTR</name>
<evidence type="ECO:0000256" key="3">
    <source>
        <dbReference type="ARBA" id="ARBA00023004"/>
    </source>
</evidence>
<dbReference type="AlphaFoldDB" id="A0A953LIU1"/>
<dbReference type="GO" id="GO:0046872">
    <property type="term" value="F:metal ion binding"/>
    <property type="evidence" value="ECO:0007669"/>
    <property type="project" value="UniProtKB-KW"/>
</dbReference>
<keyword evidence="2" id="KW-0479">Metal-binding</keyword>
<dbReference type="PANTHER" id="PTHR37164">
    <property type="entry name" value="BACTERIOHEMERYTHRIN"/>
    <property type="match status" value="1"/>
</dbReference>
<feature type="domain" description="Hemerythrin-like" evidence="4">
    <location>
        <begin position="24"/>
        <end position="140"/>
    </location>
</feature>
<evidence type="ECO:0000313" key="6">
    <source>
        <dbReference type="Proteomes" id="UP000732377"/>
    </source>
</evidence>
<evidence type="ECO:0000256" key="2">
    <source>
        <dbReference type="ARBA" id="ARBA00022723"/>
    </source>
</evidence>
<reference evidence="5" key="1">
    <citation type="submission" date="2017-11" db="EMBL/GenBank/DDBJ databases">
        <title>Three new genomes from thermophilic consortium.</title>
        <authorList>
            <person name="Quaggio R."/>
            <person name="Amgarten D."/>
            <person name="Setubal J.C."/>
        </authorList>
    </citation>
    <scope>NUCLEOTIDE SEQUENCE</scope>
    <source>
        <strain evidence="5">ZCTH01-B2</strain>
    </source>
</reference>
<dbReference type="SUPFAM" id="SSF47188">
    <property type="entry name" value="Hemerythrin-like"/>
    <property type="match status" value="1"/>
</dbReference>
<dbReference type="InterPro" id="IPR016131">
    <property type="entry name" value="Haemerythrin_Fe_BS"/>
</dbReference>
<dbReference type="EMBL" id="PIUK01000012">
    <property type="protein sequence ID" value="MBY6275077.1"/>
    <property type="molecule type" value="Genomic_DNA"/>
</dbReference>
<protein>
    <submittedName>
        <fullName evidence="5">Hemerythrin</fullName>
    </submittedName>
</protein>